<dbReference type="AlphaFoldDB" id="A0A0G1NBH0"/>
<dbReference type="Proteomes" id="UP000034368">
    <property type="component" value="Unassembled WGS sequence"/>
</dbReference>
<evidence type="ECO:0000313" key="2">
    <source>
        <dbReference type="Proteomes" id="UP000034368"/>
    </source>
</evidence>
<comment type="caution">
    <text evidence="1">The sequence shown here is derived from an EMBL/GenBank/DDBJ whole genome shotgun (WGS) entry which is preliminary data.</text>
</comment>
<evidence type="ECO:0000313" key="1">
    <source>
        <dbReference type="EMBL" id="KKT90462.1"/>
    </source>
</evidence>
<organism evidence="1 2">
    <name type="scientific">Candidatus Yanofskybacteria bacterium GW2011_GWB1_45_11</name>
    <dbReference type="NCBI Taxonomy" id="1619026"/>
    <lineage>
        <taxon>Bacteria</taxon>
        <taxon>Candidatus Yanofskyibacteriota</taxon>
    </lineage>
</organism>
<sequence>MQVLSGKEEWEWIGLTLPRSYRFHEVKDRVEKICRKLRPGMRVRNGNTHTIGVLTANPNNPKKLELGSWIFVMVTARTKAGKTIGRKTKRVWYLGHIQIPAKSRTR</sequence>
<reference evidence="1 2" key="1">
    <citation type="journal article" date="2015" name="Nature">
        <title>rRNA introns, odd ribosomes, and small enigmatic genomes across a large radiation of phyla.</title>
        <authorList>
            <person name="Brown C.T."/>
            <person name="Hug L.A."/>
            <person name="Thomas B.C."/>
            <person name="Sharon I."/>
            <person name="Castelle C.J."/>
            <person name="Singh A."/>
            <person name="Wilkins M.J."/>
            <person name="Williams K.H."/>
            <person name="Banfield J.F."/>
        </authorList>
    </citation>
    <scope>NUCLEOTIDE SEQUENCE [LARGE SCALE GENOMIC DNA]</scope>
</reference>
<proteinExistence type="predicted"/>
<name>A0A0G1NBH0_9BACT</name>
<dbReference type="EMBL" id="LCKD01000001">
    <property type="protein sequence ID" value="KKT90462.1"/>
    <property type="molecule type" value="Genomic_DNA"/>
</dbReference>
<protein>
    <submittedName>
        <fullName evidence="1">Uncharacterized protein</fullName>
    </submittedName>
</protein>
<accession>A0A0G1NBH0</accession>
<gene>
    <name evidence="1" type="ORF">UW90_C0001G0050</name>
</gene>